<dbReference type="InterPro" id="IPR012833">
    <property type="entry name" value="NrdD"/>
</dbReference>
<comment type="caution">
    <text evidence="5">The sequence shown here is derived from an EMBL/GenBank/DDBJ whole genome shotgun (WGS) entry which is preliminary data.</text>
</comment>
<dbReference type="EC" id="1.17.4.2" evidence="5"/>
<organism evidence="5 6">
    <name type="scientific">Candidatus Nanosyncoccus alces</name>
    <dbReference type="NCBI Taxonomy" id="2171997"/>
    <lineage>
        <taxon>Bacteria</taxon>
        <taxon>Candidatus Saccharimonadota</taxon>
        <taxon>Candidatus Nanosyncoccalia</taxon>
        <taxon>Candidatus Nanosyncoccales</taxon>
        <taxon>Candidatus Nanosyncoccaceae</taxon>
        <taxon>Candidatus Nanosyncoccus</taxon>
    </lineage>
</organism>
<dbReference type="Proteomes" id="UP001191019">
    <property type="component" value="Unassembled WGS sequence"/>
</dbReference>
<dbReference type="Pfam" id="PF13597">
    <property type="entry name" value="NRDD"/>
    <property type="match status" value="1"/>
</dbReference>
<keyword evidence="1 3" id="KW-0547">Nucleotide-binding</keyword>
<dbReference type="InterPro" id="IPR005144">
    <property type="entry name" value="ATP-cone_dom"/>
</dbReference>
<evidence type="ECO:0000256" key="2">
    <source>
        <dbReference type="ARBA" id="ARBA00022840"/>
    </source>
</evidence>
<proteinExistence type="predicted"/>
<sequence>MFKRIVKRDGKIVKFDPEKITDAIAKAGLVTEEFKADRAKALTEKVLKRAEEEITARTPNVEQIQDLVEEVLMESKFKKTAREYIRYRQERSRRREAKSDLMQIYRTISHADASEDSDVKRSNANVDGNSAMGKMLQFGAEGSKVFAKSLMLRPDIALAHDNGDIHIHDLDFYATGTLTCCQSDPFVLFENGGFNTGHGHLRTPNSIGSYGALAAILLQANQNEQHGGQSIPNFDYAMAPGVNKSFRKALKRNLGKYNKFVGKKLDLEIKDTYEYGDDKKLEKAKWPKEAIEASNEDVERETFQAMEGFIHNLNTMHSRAGAQVPFTSINFGTDTTPAGRLVSKYLLEATENGLGKGETPIFPISIFKVKEGVNYNPEDPNYDLFKKSMEVSSKRLFPNFCFIDAPYNLKYYKKGDYRTEIATMGCRTRVFASVFPESDGIVTGRGNLSFTTVNLVRIGIHHGICLGERKEADWQGFYKELDEKMDLVKDELLERFEFQANQHVRNFPFLMGQGNWFGSEKLGWDDTLREVIKHGTLSIGFIGLAETLVAMTGKHHGEDEDSRDLGLDIVAHMREKCDQYCKKYKLNFSLLATPAEGIAGRFTKIDRKEFGVIPGVTDREFYTNSFHVPVYYPISAFEKIEIEAPYHNLCNAGHITYIELDGDPSQNIAAFEAVIRKMHDEGIGYGSVNHPVDRDPVCGFSGIITGDRCPHCGRLEGDLPFEKVCNCAKGE</sequence>
<dbReference type="PROSITE" id="PS51161">
    <property type="entry name" value="ATP_CONE"/>
    <property type="match status" value="1"/>
</dbReference>
<evidence type="ECO:0000256" key="3">
    <source>
        <dbReference type="PROSITE-ProRule" id="PRU00492"/>
    </source>
</evidence>
<dbReference type="GO" id="GO:0008998">
    <property type="term" value="F:ribonucleoside-triphosphate reductase (thioredoxin) activity"/>
    <property type="evidence" value="ECO:0007669"/>
    <property type="project" value="UniProtKB-EC"/>
</dbReference>
<dbReference type="CDD" id="cd01675">
    <property type="entry name" value="RNR_III"/>
    <property type="match status" value="1"/>
</dbReference>
<keyword evidence="2 3" id="KW-0067">ATP-binding</keyword>
<feature type="domain" description="ATP-cone" evidence="4">
    <location>
        <begin position="3"/>
        <end position="95"/>
    </location>
</feature>
<dbReference type="SUPFAM" id="SSF51998">
    <property type="entry name" value="PFL-like glycyl radical enzymes"/>
    <property type="match status" value="1"/>
</dbReference>
<dbReference type="NCBIfam" id="TIGR02487">
    <property type="entry name" value="NrdD"/>
    <property type="match status" value="1"/>
</dbReference>
<dbReference type="Pfam" id="PF03477">
    <property type="entry name" value="ATP-cone"/>
    <property type="match status" value="1"/>
</dbReference>
<dbReference type="RefSeq" id="WP_129735135.1">
    <property type="nucleotide sequence ID" value="NZ_PRLM01000006.1"/>
</dbReference>
<dbReference type="NCBIfam" id="NF005497">
    <property type="entry name" value="PRK07111.1"/>
    <property type="match status" value="1"/>
</dbReference>
<evidence type="ECO:0000313" key="6">
    <source>
        <dbReference type="Proteomes" id="UP001191019"/>
    </source>
</evidence>
<protein>
    <submittedName>
        <fullName evidence="5">Anaerobic ribonucleoside-triphosphate reductase</fullName>
        <ecNumber evidence="5">1.17.4.2</ecNumber>
    </submittedName>
</protein>
<name>A0ABY0FM92_9BACT</name>
<evidence type="ECO:0000256" key="1">
    <source>
        <dbReference type="ARBA" id="ARBA00022741"/>
    </source>
</evidence>
<evidence type="ECO:0000259" key="4">
    <source>
        <dbReference type="PROSITE" id="PS51161"/>
    </source>
</evidence>
<dbReference type="Gene3D" id="3.20.70.20">
    <property type="match status" value="1"/>
</dbReference>
<evidence type="ECO:0000313" key="5">
    <source>
        <dbReference type="EMBL" id="RYC74394.1"/>
    </source>
</evidence>
<reference evidence="5 6" key="2">
    <citation type="journal article" date="2020" name="Cell Rep.">
        <title>Acquisition and Adaptation of Ultra-small Parasitic Reduced Genome Bacteria to Mammalian Hosts.</title>
        <authorList>
            <person name="McLean J.S."/>
            <person name="Bor B."/>
            <person name="Kerns K.A."/>
            <person name="Liu Q."/>
            <person name="To T.T."/>
            <person name="Solden L."/>
            <person name="Hendrickson E.L."/>
            <person name="Wrighton K."/>
            <person name="Shi W."/>
            <person name="He X."/>
        </authorList>
    </citation>
    <scope>NUCLEOTIDE SEQUENCE [LARGE SCALE GENOMIC DNA]</scope>
    <source>
        <strain evidence="5 6">TM7_G3_2_Rum_HOT_351B</strain>
    </source>
</reference>
<reference evidence="5 6" key="1">
    <citation type="journal article" date="2018" name="bioRxiv">
        <title>Evidence of independent acquisition and adaption of ultra-small bacteria to human hosts across the highly diverse yet reduced genomes of the phylum Saccharibacteria.</title>
        <authorList>
            <person name="McLean J.S."/>
            <person name="Bor B."/>
            <person name="To T.T."/>
            <person name="Liu Q."/>
            <person name="Kearns K.A."/>
            <person name="Solden L.M."/>
            <person name="Wrighton K.C."/>
            <person name="He X."/>
            <person name="Shi W."/>
        </authorList>
    </citation>
    <scope>NUCLEOTIDE SEQUENCE [LARGE SCALE GENOMIC DNA]</scope>
    <source>
        <strain evidence="5 6">TM7_G3_2_Rum_HOT_351B</strain>
    </source>
</reference>
<dbReference type="EMBL" id="PRLM01000006">
    <property type="protein sequence ID" value="RYC74394.1"/>
    <property type="molecule type" value="Genomic_DNA"/>
</dbReference>
<gene>
    <name evidence="5" type="primary">nrdD</name>
    <name evidence="5" type="ORF">G3RUM_00547</name>
</gene>
<dbReference type="PANTHER" id="PTHR21075:SF0">
    <property type="entry name" value="ANAEROBIC RIBONUCLEOSIDE-TRIPHOSPHATE REDUCTASE"/>
    <property type="match status" value="1"/>
</dbReference>
<keyword evidence="6" id="KW-1185">Reference proteome</keyword>
<accession>A0ABY0FM92</accession>
<keyword evidence="5" id="KW-0560">Oxidoreductase</keyword>
<dbReference type="PANTHER" id="PTHR21075">
    <property type="entry name" value="ANAEROBIC RIBONUCLEOSIDE-TRIPHOSPHATE REDUCTASE"/>
    <property type="match status" value="1"/>
</dbReference>